<dbReference type="EMBL" id="JAZHOV010000005">
    <property type="protein sequence ID" value="MEF2255395.1"/>
    <property type="molecule type" value="Genomic_DNA"/>
</dbReference>
<reference evidence="2 3" key="1">
    <citation type="submission" date="2024-01" db="EMBL/GenBank/DDBJ databases">
        <title>the genome sequence of strain Microbacterium schleiferi NBRC 15075.</title>
        <authorList>
            <person name="Ding Y."/>
            <person name="Zhang G."/>
        </authorList>
    </citation>
    <scope>NUCLEOTIDE SEQUENCE [LARGE SCALE GENOMIC DNA]</scope>
    <source>
        <strain evidence="2 3">NBRC 15075</strain>
    </source>
</reference>
<dbReference type="Pfam" id="PF04480">
    <property type="entry name" value="DUF559"/>
    <property type="match status" value="1"/>
</dbReference>
<name>A0ABU7V6Y6_9MICO</name>
<evidence type="ECO:0000313" key="3">
    <source>
        <dbReference type="Proteomes" id="UP001351900"/>
    </source>
</evidence>
<dbReference type="InterPro" id="IPR007569">
    <property type="entry name" value="DUF559"/>
</dbReference>
<keyword evidence="3" id="KW-1185">Reference proteome</keyword>
<accession>A0ABU7V6Y6</accession>
<protein>
    <submittedName>
        <fullName evidence="2">DUF559 domain-containing protein</fullName>
    </submittedName>
</protein>
<dbReference type="RefSeq" id="WP_331791665.1">
    <property type="nucleotide sequence ID" value="NZ_BAAAUO010000008.1"/>
</dbReference>
<sequence>MCDAPLAVMTVAELRARGFGYPWVRTALHWGAITRVRRGVYARPWACRDLLLATAHGGTLACVSAARHLGLWVLDDATEVHVWLPSRHCYKHDGCECIEHWDDGRSGVGTMAPPVRRILRQILHCRGVEEFFVVLESALRQRRADAADLRWLRRHTNAAAREAIDLARQDADSGLESLLRWRLRHLGLSVRTQVSVFGVGRVDAVIGERLLIEVDGRDNHDGVRMRHKDLVRDANAAIWGYTTLRFDYSLVVHDWELVEAAILGALGRRLS</sequence>
<organism evidence="2 3">
    <name type="scientific">Microbacterium schleiferi</name>
    <dbReference type="NCBI Taxonomy" id="69362"/>
    <lineage>
        <taxon>Bacteria</taxon>
        <taxon>Bacillati</taxon>
        <taxon>Actinomycetota</taxon>
        <taxon>Actinomycetes</taxon>
        <taxon>Micrococcales</taxon>
        <taxon>Microbacteriaceae</taxon>
        <taxon>Microbacterium</taxon>
    </lineage>
</organism>
<dbReference type="Gene3D" id="3.40.960.10">
    <property type="entry name" value="VSR Endonuclease"/>
    <property type="match status" value="1"/>
</dbReference>
<comment type="caution">
    <text evidence="2">The sequence shown here is derived from an EMBL/GenBank/DDBJ whole genome shotgun (WGS) entry which is preliminary data.</text>
</comment>
<gene>
    <name evidence="2" type="ORF">V2V91_09655</name>
</gene>
<evidence type="ECO:0000313" key="2">
    <source>
        <dbReference type="EMBL" id="MEF2255395.1"/>
    </source>
</evidence>
<dbReference type="Proteomes" id="UP001351900">
    <property type="component" value="Unassembled WGS sequence"/>
</dbReference>
<evidence type="ECO:0000259" key="1">
    <source>
        <dbReference type="Pfam" id="PF04480"/>
    </source>
</evidence>
<proteinExistence type="predicted"/>
<feature type="domain" description="DUF559" evidence="1">
    <location>
        <begin position="201"/>
        <end position="265"/>
    </location>
</feature>